<dbReference type="InParanoid" id="A0A0C3NEK3"/>
<accession>A0A0C3NEK3</accession>
<feature type="non-terminal residue" evidence="1">
    <location>
        <position position="1"/>
    </location>
</feature>
<name>A0A0C3NEK3_PISTI</name>
<evidence type="ECO:0008006" key="3">
    <source>
        <dbReference type="Google" id="ProtNLM"/>
    </source>
</evidence>
<dbReference type="OrthoDB" id="2690740at2759"/>
<dbReference type="Proteomes" id="UP000054217">
    <property type="component" value="Unassembled WGS sequence"/>
</dbReference>
<sequence>VFDEVFEWIQAKPKQCLPEEYEVMSMVAGALPGNALLHAEPFTSIVLNINVCTWIHQDCQDCEFCMVLAIGQFQGSSLVLMEPGLVLELREGDFVVF</sequence>
<dbReference type="HOGENOM" id="CLU_154976_0_0_1"/>
<dbReference type="STRING" id="870435.A0A0C3NEK3"/>
<gene>
    <name evidence="1" type="ORF">M404DRAFT_154936</name>
</gene>
<dbReference type="AlphaFoldDB" id="A0A0C3NEK3"/>
<reference evidence="2" key="2">
    <citation type="submission" date="2015-01" db="EMBL/GenBank/DDBJ databases">
        <title>Evolutionary Origins and Diversification of the Mycorrhizal Mutualists.</title>
        <authorList>
            <consortium name="DOE Joint Genome Institute"/>
            <consortium name="Mycorrhizal Genomics Consortium"/>
            <person name="Kohler A."/>
            <person name="Kuo A."/>
            <person name="Nagy L.G."/>
            <person name="Floudas D."/>
            <person name="Copeland A."/>
            <person name="Barry K.W."/>
            <person name="Cichocki N."/>
            <person name="Veneault-Fourrey C."/>
            <person name="LaButti K."/>
            <person name="Lindquist E.A."/>
            <person name="Lipzen A."/>
            <person name="Lundell T."/>
            <person name="Morin E."/>
            <person name="Murat C."/>
            <person name="Riley R."/>
            <person name="Ohm R."/>
            <person name="Sun H."/>
            <person name="Tunlid A."/>
            <person name="Henrissat B."/>
            <person name="Grigoriev I.V."/>
            <person name="Hibbett D.S."/>
            <person name="Martin F."/>
        </authorList>
    </citation>
    <scope>NUCLEOTIDE SEQUENCE [LARGE SCALE GENOMIC DNA]</scope>
    <source>
        <strain evidence="2">Marx 270</strain>
    </source>
</reference>
<organism evidence="1 2">
    <name type="scientific">Pisolithus tinctorius Marx 270</name>
    <dbReference type="NCBI Taxonomy" id="870435"/>
    <lineage>
        <taxon>Eukaryota</taxon>
        <taxon>Fungi</taxon>
        <taxon>Dikarya</taxon>
        <taxon>Basidiomycota</taxon>
        <taxon>Agaricomycotina</taxon>
        <taxon>Agaricomycetes</taxon>
        <taxon>Agaricomycetidae</taxon>
        <taxon>Boletales</taxon>
        <taxon>Sclerodermatineae</taxon>
        <taxon>Pisolithaceae</taxon>
        <taxon>Pisolithus</taxon>
    </lineage>
</organism>
<protein>
    <recommendedName>
        <fullName evidence="3">JmjC domain-containing protein</fullName>
    </recommendedName>
</protein>
<reference evidence="1 2" key="1">
    <citation type="submission" date="2014-04" db="EMBL/GenBank/DDBJ databases">
        <authorList>
            <consortium name="DOE Joint Genome Institute"/>
            <person name="Kuo A."/>
            <person name="Kohler A."/>
            <person name="Costa M.D."/>
            <person name="Nagy L.G."/>
            <person name="Floudas D."/>
            <person name="Copeland A."/>
            <person name="Barry K.W."/>
            <person name="Cichocki N."/>
            <person name="Veneault-Fourrey C."/>
            <person name="LaButti K."/>
            <person name="Lindquist E.A."/>
            <person name="Lipzen A."/>
            <person name="Lundell T."/>
            <person name="Morin E."/>
            <person name="Murat C."/>
            <person name="Sun H."/>
            <person name="Tunlid A."/>
            <person name="Henrissat B."/>
            <person name="Grigoriev I.V."/>
            <person name="Hibbett D.S."/>
            <person name="Martin F."/>
            <person name="Nordberg H.P."/>
            <person name="Cantor M.N."/>
            <person name="Hua S.X."/>
        </authorList>
    </citation>
    <scope>NUCLEOTIDE SEQUENCE [LARGE SCALE GENOMIC DNA]</scope>
    <source>
        <strain evidence="1 2">Marx 270</strain>
    </source>
</reference>
<evidence type="ECO:0000313" key="2">
    <source>
        <dbReference type="Proteomes" id="UP000054217"/>
    </source>
</evidence>
<dbReference type="EMBL" id="KN832004">
    <property type="protein sequence ID" value="KIN99529.1"/>
    <property type="molecule type" value="Genomic_DNA"/>
</dbReference>
<dbReference type="Gene3D" id="3.60.130.30">
    <property type="match status" value="1"/>
</dbReference>
<keyword evidence="2" id="KW-1185">Reference proteome</keyword>
<proteinExistence type="predicted"/>
<evidence type="ECO:0000313" key="1">
    <source>
        <dbReference type="EMBL" id="KIN99529.1"/>
    </source>
</evidence>